<dbReference type="InterPro" id="IPR026341">
    <property type="entry name" value="T9SS_type_B"/>
</dbReference>
<evidence type="ECO:0000313" key="1">
    <source>
        <dbReference type="EMBL" id="SEP57568.1"/>
    </source>
</evidence>
<gene>
    <name evidence="1" type="ORF">SAMN05444005_101386</name>
</gene>
<dbReference type="InterPro" id="IPR013783">
    <property type="entry name" value="Ig-like_fold"/>
</dbReference>
<sequence length="596" mass="65788">MKKLLVFILFIFQLSFSQNIGLYSQFNGRYDFTFVGNTLNPAENSFQAAPSIFTTSSASLSLNTGDNIEAAYLYWAGCGTGDFDVKLNGTDITATRTFSNILDQGIIFNFFSAFADVTAQVQATGNGVYTLSDLDVNSFINHHFQNRTNFAGWALIVVYKNTALPLNQLNVYDGMQVVSVLQNYLDVPLNALNVIDNVDAKIGFLAWEGDSGIANNESLRINGNILSNPPLNPANNAFNSTNSVTGSNQLYNMDLDIYNIQNNINVGDTSALIQLTSFQDYVMVNAIVTKLNSQLPDARITFTNSAPTCNSRELTLNYTITNFNSTADLLANTPITFYADGVVIGSAFTQNIIPIDGSESGTITLTIPASIPLQFNLIAAVDDTGNGTGIYNEISESNNTFTLPIRLLVSPEFNIPNNIQSCNLGLTRAIFDFSAYEESIKVNTTDEVTFYETESDANAEINPILILSNYEAVTTPKTIWVRIENTDGCYSITSFQLNSYNCPPIVYNAVSPNGDGLNDVFYIAGLRDIFLNFKLEVYNRWGRLIWTGDNNKPDWDGSVNHAIGEDKSPGATYYYILYLNDENYPNPLNGYLYLKR</sequence>
<proteinExistence type="predicted"/>
<accession>A0A1H8Z1U3</accession>
<dbReference type="OrthoDB" id="1140688at2"/>
<evidence type="ECO:0000313" key="2">
    <source>
        <dbReference type="Proteomes" id="UP000198648"/>
    </source>
</evidence>
<dbReference type="Gene3D" id="2.60.40.10">
    <property type="entry name" value="Immunoglobulins"/>
    <property type="match status" value="1"/>
</dbReference>
<dbReference type="NCBIfam" id="TIGR04131">
    <property type="entry name" value="Bac_Flav_CTERM"/>
    <property type="match status" value="1"/>
</dbReference>
<protein>
    <submittedName>
        <fullName evidence="1">Gliding motility-associated C-terminal domain-containing protein</fullName>
    </submittedName>
</protein>
<dbReference type="STRING" id="1299341.SAMN05444005_101386"/>
<reference evidence="1 2" key="1">
    <citation type="submission" date="2016-10" db="EMBL/GenBank/DDBJ databases">
        <authorList>
            <person name="de Groot N.N."/>
        </authorList>
    </citation>
    <scope>NUCLEOTIDE SEQUENCE [LARGE SCALE GENOMIC DNA]</scope>
    <source>
        <strain evidence="1 2">DSM 27078</strain>
    </source>
</reference>
<keyword evidence="2" id="KW-1185">Reference proteome</keyword>
<dbReference type="EMBL" id="FOEI01000001">
    <property type="protein sequence ID" value="SEP57568.1"/>
    <property type="molecule type" value="Genomic_DNA"/>
</dbReference>
<organism evidence="1 2">
    <name type="scientific">Flavobacterium urocaniciphilum</name>
    <dbReference type="NCBI Taxonomy" id="1299341"/>
    <lineage>
        <taxon>Bacteria</taxon>
        <taxon>Pseudomonadati</taxon>
        <taxon>Bacteroidota</taxon>
        <taxon>Flavobacteriia</taxon>
        <taxon>Flavobacteriales</taxon>
        <taxon>Flavobacteriaceae</taxon>
        <taxon>Flavobacterium</taxon>
    </lineage>
</organism>
<dbReference type="AlphaFoldDB" id="A0A1H8Z1U3"/>
<name>A0A1H8Z1U3_9FLAO</name>
<dbReference type="Pfam" id="PF13585">
    <property type="entry name" value="CHU_C"/>
    <property type="match status" value="1"/>
</dbReference>
<dbReference type="RefSeq" id="WP_091465565.1">
    <property type="nucleotide sequence ID" value="NZ_FOEI01000001.1"/>
</dbReference>
<dbReference type="Proteomes" id="UP000198648">
    <property type="component" value="Unassembled WGS sequence"/>
</dbReference>